<name>A0A1I8J3L9_9PLAT</name>
<dbReference type="AlphaFoldDB" id="A0A1I8J3L9"/>
<reference evidence="2" key="1">
    <citation type="submission" date="2016-11" db="UniProtKB">
        <authorList>
            <consortium name="WormBaseParasite"/>
        </authorList>
    </citation>
    <scope>IDENTIFICATION</scope>
</reference>
<proteinExistence type="predicted"/>
<evidence type="ECO:0000313" key="1">
    <source>
        <dbReference type="Proteomes" id="UP000095280"/>
    </source>
</evidence>
<dbReference type="WBParaSite" id="maker-uti_cns_0045715-snap-gene-0.4-mRNA-1">
    <property type="protein sequence ID" value="maker-uti_cns_0045715-snap-gene-0.4-mRNA-1"/>
    <property type="gene ID" value="maker-uti_cns_0045715-snap-gene-0.4"/>
</dbReference>
<protein>
    <submittedName>
        <fullName evidence="2">Secreted protein</fullName>
    </submittedName>
</protein>
<evidence type="ECO:0000313" key="2">
    <source>
        <dbReference type="WBParaSite" id="maker-uti_cns_0045715-snap-gene-0.4-mRNA-1"/>
    </source>
</evidence>
<accession>A0A1I8J3L9</accession>
<organism evidence="1 2">
    <name type="scientific">Macrostomum lignano</name>
    <dbReference type="NCBI Taxonomy" id="282301"/>
    <lineage>
        <taxon>Eukaryota</taxon>
        <taxon>Metazoa</taxon>
        <taxon>Spiralia</taxon>
        <taxon>Lophotrochozoa</taxon>
        <taxon>Platyhelminthes</taxon>
        <taxon>Rhabditophora</taxon>
        <taxon>Macrostomorpha</taxon>
        <taxon>Macrostomida</taxon>
        <taxon>Macrostomidae</taxon>
        <taxon>Macrostomum</taxon>
    </lineage>
</organism>
<sequence>MHRLTVALLLLSLTAVFVCSAYEDSDYADDYAEEPALESDEADDDEDLQKRCRWVYRRKHKRHTLACP</sequence>
<keyword evidence="1" id="KW-1185">Reference proteome</keyword>
<dbReference type="Proteomes" id="UP000095280">
    <property type="component" value="Unplaced"/>
</dbReference>